<feature type="domain" description="Reverse transcriptase zinc-binding" evidence="1">
    <location>
        <begin position="2"/>
        <end position="46"/>
    </location>
</feature>
<evidence type="ECO:0000313" key="3">
    <source>
        <dbReference type="Proteomes" id="UP001234989"/>
    </source>
</evidence>
<keyword evidence="3" id="KW-1185">Reference proteome</keyword>
<evidence type="ECO:0000259" key="1">
    <source>
        <dbReference type="Pfam" id="PF13966"/>
    </source>
</evidence>
<dbReference type="InterPro" id="IPR026960">
    <property type="entry name" value="RVT-Znf"/>
</dbReference>
<dbReference type="AlphaFoldDB" id="A0AAF0ZK61"/>
<evidence type="ECO:0000313" key="2">
    <source>
        <dbReference type="EMBL" id="WMV41927.1"/>
    </source>
</evidence>
<proteinExistence type="predicted"/>
<dbReference type="EMBL" id="CP133619">
    <property type="protein sequence ID" value="WMV41927.1"/>
    <property type="molecule type" value="Genomic_DNA"/>
</dbReference>
<gene>
    <name evidence="2" type="ORF">MTR67_035312</name>
</gene>
<reference evidence="2" key="1">
    <citation type="submission" date="2023-08" db="EMBL/GenBank/DDBJ databases">
        <title>A de novo genome assembly of Solanum verrucosum Schlechtendal, a Mexican diploid species geographically isolated from the other diploid A-genome species in potato relatives.</title>
        <authorList>
            <person name="Hosaka K."/>
        </authorList>
    </citation>
    <scope>NUCLEOTIDE SEQUENCE</scope>
    <source>
        <tissue evidence="2">Young leaves</tissue>
    </source>
</reference>
<protein>
    <recommendedName>
        <fullName evidence="1">Reverse transcriptase zinc-binding domain-containing protein</fullName>
    </recommendedName>
</protein>
<sequence length="68" mass="8034">MAPVNVKCFTWLVVKRAWLTHEVLQKKGRIVVTICFLCNETWGDKQPSFFTFNVYFTIVEPISQPHKY</sequence>
<dbReference type="Pfam" id="PF13966">
    <property type="entry name" value="zf-RVT"/>
    <property type="match status" value="1"/>
</dbReference>
<organism evidence="2 3">
    <name type="scientific">Solanum verrucosum</name>
    <dbReference type="NCBI Taxonomy" id="315347"/>
    <lineage>
        <taxon>Eukaryota</taxon>
        <taxon>Viridiplantae</taxon>
        <taxon>Streptophyta</taxon>
        <taxon>Embryophyta</taxon>
        <taxon>Tracheophyta</taxon>
        <taxon>Spermatophyta</taxon>
        <taxon>Magnoliopsida</taxon>
        <taxon>eudicotyledons</taxon>
        <taxon>Gunneridae</taxon>
        <taxon>Pentapetalae</taxon>
        <taxon>asterids</taxon>
        <taxon>lamiids</taxon>
        <taxon>Solanales</taxon>
        <taxon>Solanaceae</taxon>
        <taxon>Solanoideae</taxon>
        <taxon>Solaneae</taxon>
        <taxon>Solanum</taxon>
    </lineage>
</organism>
<accession>A0AAF0ZK61</accession>
<dbReference type="Proteomes" id="UP001234989">
    <property type="component" value="Chromosome 8"/>
</dbReference>
<name>A0AAF0ZK61_SOLVR</name>